<name>A0A4R6CQQ7_9LACO</name>
<protein>
    <submittedName>
        <fullName evidence="1">Uncharacterized protein</fullName>
    </submittedName>
</protein>
<dbReference type="EMBL" id="NKLP01000236">
    <property type="protein sequence ID" value="TDN29164.1"/>
    <property type="molecule type" value="Genomic_DNA"/>
</dbReference>
<dbReference type="AlphaFoldDB" id="A0A4R6CQQ7"/>
<dbReference type="Proteomes" id="UP000295195">
    <property type="component" value="Unassembled WGS sequence"/>
</dbReference>
<evidence type="ECO:0000313" key="1">
    <source>
        <dbReference type="EMBL" id="TDN29164.1"/>
    </source>
</evidence>
<gene>
    <name evidence="1" type="ORF">CEE75_11575</name>
</gene>
<comment type="caution">
    <text evidence="1">The sequence shown here is derived from an EMBL/GenBank/DDBJ whole genome shotgun (WGS) entry which is preliminary data.</text>
</comment>
<reference evidence="1 2" key="1">
    <citation type="submission" date="2017-06" db="EMBL/GenBank/DDBJ databases">
        <authorList>
            <person name="Swanenburg J."/>
            <person name="Kort R."/>
        </authorList>
    </citation>
    <scope>NUCLEOTIDE SEQUENCE [LARGE SCALE GENOMIC DNA]</scope>
    <source>
        <strain evidence="1 2">RL05</strain>
    </source>
</reference>
<sequence>MSNIIKLGNTRLNLDGEPLDDESAEANTLHTVQSEIINNYANKYAVYLAQKELPNRPVRGLERMLWELTHNKLFYETQAKDCCIKQWQNTMHKIKQDIQPLVIVHNRISKEYSKICQVNKIFYNTQLHIHDIGLVFDFSNIQ</sequence>
<accession>A0A4R6CQQ7</accession>
<evidence type="ECO:0000313" key="2">
    <source>
        <dbReference type="Proteomes" id="UP000295195"/>
    </source>
</evidence>
<proteinExistence type="predicted"/>
<organism evidence="1 2">
    <name type="scientific">Lactobacillus crispatus</name>
    <dbReference type="NCBI Taxonomy" id="47770"/>
    <lineage>
        <taxon>Bacteria</taxon>
        <taxon>Bacillati</taxon>
        <taxon>Bacillota</taxon>
        <taxon>Bacilli</taxon>
        <taxon>Lactobacillales</taxon>
        <taxon>Lactobacillaceae</taxon>
        <taxon>Lactobacillus</taxon>
    </lineage>
</organism>